<accession>V4LWS2</accession>
<dbReference type="Proteomes" id="UP000030689">
    <property type="component" value="Unassembled WGS sequence"/>
</dbReference>
<dbReference type="AlphaFoldDB" id="V4LWS2"/>
<dbReference type="Gene3D" id="2.100.10.30">
    <property type="entry name" value="Jacalin-like lectin domain"/>
    <property type="match status" value="2"/>
</dbReference>
<dbReference type="KEGG" id="eus:EUTSA_v10021232mg"/>
<dbReference type="STRING" id="72664.V4LWS2"/>
<sequence>MAQKVEAQGGKGGKQWDDGSEHDAVTKIQVAAGGSGIQYVQFDYVKNGQTVEAPLRGVKGRSIAADPFVISHPEEHLVSVEGWYNPEGLIQGLKFKSNKKTSELIGYDDGTPFTLQVQDKKIIGFHGFAGDYVHSLGAYFAPLTSSTPLTLAKKIPALGSDEGTAWDDGAHQGVKKVYVGQGQDGVSAVKFEYVNGSQVVVGDERGKTTLLGFEEFELDYPSEYITAVDGTFDKIFGSDSAVITMLRFKTNKRTSNPFGMEAGIPFELKEEGHKMVGFYGKANEVLHQVGAHVLPVTN</sequence>
<dbReference type="CDD" id="cd09612">
    <property type="entry name" value="Jacalin"/>
    <property type="match status" value="2"/>
</dbReference>
<dbReference type="FunFam" id="2.100.10.30:FF:000001">
    <property type="entry name" value="Jacalin-related lectin 33"/>
    <property type="match status" value="2"/>
</dbReference>
<comment type="similarity">
    <text evidence="1">Belongs to the jacalin lectin family.</text>
</comment>
<protein>
    <recommendedName>
        <fullName evidence="4">Jacalin-type lectin domain-containing protein</fullName>
    </recommendedName>
</protein>
<dbReference type="InterPro" id="IPR033734">
    <property type="entry name" value="Jacalin-like_lectin_dom_plant"/>
</dbReference>
<evidence type="ECO:0000256" key="3">
    <source>
        <dbReference type="SAM" id="MobiDB-lite"/>
    </source>
</evidence>
<keyword evidence="6" id="KW-1185">Reference proteome</keyword>
<dbReference type="SUPFAM" id="SSF51101">
    <property type="entry name" value="Mannose-binding lectins"/>
    <property type="match status" value="2"/>
</dbReference>
<dbReference type="PROSITE" id="PS51752">
    <property type="entry name" value="JACALIN_LECTIN"/>
    <property type="match status" value="2"/>
</dbReference>
<evidence type="ECO:0000259" key="4">
    <source>
        <dbReference type="PROSITE" id="PS51752"/>
    </source>
</evidence>
<dbReference type="GO" id="GO:0030246">
    <property type="term" value="F:carbohydrate binding"/>
    <property type="evidence" value="ECO:0007669"/>
    <property type="project" value="UniProtKB-KW"/>
</dbReference>
<dbReference type="PANTHER" id="PTHR47293">
    <property type="entry name" value="JACALIN-RELATED LECTIN 3"/>
    <property type="match status" value="1"/>
</dbReference>
<dbReference type="OrthoDB" id="4325201at2759"/>
<feature type="domain" description="Jacalin-type lectin" evidence="4">
    <location>
        <begin position="152"/>
        <end position="295"/>
    </location>
</feature>
<evidence type="ECO:0000313" key="6">
    <source>
        <dbReference type="Proteomes" id="UP000030689"/>
    </source>
</evidence>
<dbReference type="Gramene" id="ESQ48289">
    <property type="protein sequence ID" value="ESQ48289"/>
    <property type="gene ID" value="EUTSA_v10021232mg"/>
</dbReference>
<dbReference type="Pfam" id="PF01419">
    <property type="entry name" value="Jacalin"/>
    <property type="match status" value="2"/>
</dbReference>
<dbReference type="PANTHER" id="PTHR47293:SF20">
    <property type="entry name" value="JACALIN-TYPE LECTIN DOMAIN-CONTAINING PROTEIN"/>
    <property type="match status" value="1"/>
</dbReference>
<name>V4LWS2_EUTSA</name>
<organism evidence="5 6">
    <name type="scientific">Eutrema salsugineum</name>
    <name type="common">Saltwater cress</name>
    <name type="synonym">Sisymbrium salsugineum</name>
    <dbReference type="NCBI Taxonomy" id="72664"/>
    <lineage>
        <taxon>Eukaryota</taxon>
        <taxon>Viridiplantae</taxon>
        <taxon>Streptophyta</taxon>
        <taxon>Embryophyta</taxon>
        <taxon>Tracheophyta</taxon>
        <taxon>Spermatophyta</taxon>
        <taxon>Magnoliopsida</taxon>
        <taxon>eudicotyledons</taxon>
        <taxon>Gunneridae</taxon>
        <taxon>Pentapetalae</taxon>
        <taxon>rosids</taxon>
        <taxon>malvids</taxon>
        <taxon>Brassicales</taxon>
        <taxon>Brassicaceae</taxon>
        <taxon>Eutremeae</taxon>
        <taxon>Eutrema</taxon>
    </lineage>
</organism>
<evidence type="ECO:0000256" key="2">
    <source>
        <dbReference type="ARBA" id="ARBA00022734"/>
    </source>
</evidence>
<dbReference type="InterPro" id="IPR001229">
    <property type="entry name" value="Jacalin-like_lectin_dom"/>
</dbReference>
<evidence type="ECO:0000256" key="1">
    <source>
        <dbReference type="ARBA" id="ARBA00006568"/>
    </source>
</evidence>
<evidence type="ECO:0000313" key="5">
    <source>
        <dbReference type="EMBL" id="ESQ48289.1"/>
    </source>
</evidence>
<dbReference type="OMA" id="YMANITK"/>
<gene>
    <name evidence="5" type="ORF">EUTSA_v10021232mg</name>
</gene>
<dbReference type="EMBL" id="KI517408">
    <property type="protein sequence ID" value="ESQ48289.1"/>
    <property type="molecule type" value="Genomic_DNA"/>
</dbReference>
<dbReference type="InterPro" id="IPR036404">
    <property type="entry name" value="Jacalin-like_lectin_dom_sf"/>
</dbReference>
<feature type="region of interest" description="Disordered" evidence="3">
    <location>
        <begin position="1"/>
        <end position="21"/>
    </location>
</feature>
<dbReference type="eggNOG" id="ENOG502QW83">
    <property type="taxonomic scope" value="Eukaryota"/>
</dbReference>
<feature type="domain" description="Jacalin-type lectin" evidence="4">
    <location>
        <begin position="2"/>
        <end position="142"/>
    </location>
</feature>
<dbReference type="SMART" id="SM00915">
    <property type="entry name" value="Jacalin"/>
    <property type="match status" value="2"/>
</dbReference>
<keyword evidence="2" id="KW-0430">Lectin</keyword>
<reference evidence="5 6" key="1">
    <citation type="journal article" date="2013" name="Front. Plant Sci.">
        <title>The Reference Genome of the Halophytic Plant Eutrema salsugineum.</title>
        <authorList>
            <person name="Yang R."/>
            <person name="Jarvis D.E."/>
            <person name="Chen H."/>
            <person name="Beilstein M.A."/>
            <person name="Grimwood J."/>
            <person name="Jenkins J."/>
            <person name="Shu S."/>
            <person name="Prochnik S."/>
            <person name="Xin M."/>
            <person name="Ma C."/>
            <person name="Schmutz J."/>
            <person name="Wing R.A."/>
            <person name="Mitchell-Olds T."/>
            <person name="Schumaker K.S."/>
            <person name="Wang X."/>
        </authorList>
    </citation>
    <scope>NUCLEOTIDE SEQUENCE [LARGE SCALE GENOMIC DNA]</scope>
</reference>
<proteinExistence type="inferred from homology"/>